<feature type="signal peptide" evidence="1">
    <location>
        <begin position="1"/>
        <end position="23"/>
    </location>
</feature>
<protein>
    <submittedName>
        <fullName evidence="2">Uncharacterized protein</fullName>
    </submittedName>
</protein>
<gene>
    <name evidence="2" type="ORF">FISHEDRAFT_56021</name>
</gene>
<sequence>MSCLARLSILAVVILLLVESVLCEYALYSREPGIIKPARKAAKTRRTLRASDLKTSNYRKTASDAHSVGYAPSRDGRRIQSVASSSSKFNSLHADHIVEAQTVAKAMSNHGVSKSSSLMQFQSHPAVSDAKGILNSKNNLAFLDGKTNIAKGKLCAGQNCNSQNVGAARDYMRTHSAQAQSTSRQLQKTFDSHGLSGVSRDVRNAVNKDFSRGRRL</sequence>
<dbReference type="OrthoDB" id="3052141at2759"/>
<name>A0A0D7AK90_9AGAR</name>
<organism evidence="2 3">
    <name type="scientific">Fistulina hepatica ATCC 64428</name>
    <dbReference type="NCBI Taxonomy" id="1128425"/>
    <lineage>
        <taxon>Eukaryota</taxon>
        <taxon>Fungi</taxon>
        <taxon>Dikarya</taxon>
        <taxon>Basidiomycota</taxon>
        <taxon>Agaricomycotina</taxon>
        <taxon>Agaricomycetes</taxon>
        <taxon>Agaricomycetidae</taxon>
        <taxon>Agaricales</taxon>
        <taxon>Fistulinaceae</taxon>
        <taxon>Fistulina</taxon>
    </lineage>
</organism>
<keyword evidence="1" id="KW-0732">Signal</keyword>
<proteinExistence type="predicted"/>
<evidence type="ECO:0000256" key="1">
    <source>
        <dbReference type="SAM" id="SignalP"/>
    </source>
</evidence>
<dbReference type="AlphaFoldDB" id="A0A0D7AK90"/>
<evidence type="ECO:0000313" key="3">
    <source>
        <dbReference type="Proteomes" id="UP000054144"/>
    </source>
</evidence>
<keyword evidence="3" id="KW-1185">Reference proteome</keyword>
<dbReference type="Proteomes" id="UP000054144">
    <property type="component" value="Unassembled WGS sequence"/>
</dbReference>
<accession>A0A0D7AK90</accession>
<reference evidence="2 3" key="1">
    <citation type="journal article" date="2015" name="Fungal Genet. Biol.">
        <title>Evolution of novel wood decay mechanisms in Agaricales revealed by the genome sequences of Fistulina hepatica and Cylindrobasidium torrendii.</title>
        <authorList>
            <person name="Floudas D."/>
            <person name="Held B.W."/>
            <person name="Riley R."/>
            <person name="Nagy L.G."/>
            <person name="Koehler G."/>
            <person name="Ransdell A.S."/>
            <person name="Younus H."/>
            <person name="Chow J."/>
            <person name="Chiniquy J."/>
            <person name="Lipzen A."/>
            <person name="Tritt A."/>
            <person name="Sun H."/>
            <person name="Haridas S."/>
            <person name="LaButti K."/>
            <person name="Ohm R.A."/>
            <person name="Kues U."/>
            <person name="Blanchette R.A."/>
            <person name="Grigoriev I.V."/>
            <person name="Minto R.E."/>
            <person name="Hibbett D.S."/>
        </authorList>
    </citation>
    <scope>NUCLEOTIDE SEQUENCE [LARGE SCALE GENOMIC DNA]</scope>
    <source>
        <strain evidence="2 3">ATCC 64428</strain>
    </source>
</reference>
<feature type="chain" id="PRO_5002316475" evidence="1">
    <location>
        <begin position="24"/>
        <end position="216"/>
    </location>
</feature>
<dbReference type="EMBL" id="KN881644">
    <property type="protein sequence ID" value="KIY52265.1"/>
    <property type="molecule type" value="Genomic_DNA"/>
</dbReference>
<evidence type="ECO:0000313" key="2">
    <source>
        <dbReference type="EMBL" id="KIY52265.1"/>
    </source>
</evidence>